<evidence type="ECO:0000313" key="6">
    <source>
        <dbReference type="Proteomes" id="UP000298596"/>
    </source>
</evidence>
<dbReference type="PANTHER" id="PTHR36931">
    <property type="entry name" value="UPF0153 PROTEIN YEIW"/>
    <property type="match status" value="1"/>
</dbReference>
<dbReference type="GeneID" id="56451313"/>
<reference evidence="6 7" key="2">
    <citation type="submission" date="2018-09" db="EMBL/GenBank/DDBJ databases">
        <title>Whole genome based analysis of evolution and adaptive divergence in Indian and Brazilian strains of Azospirillum brasilense.</title>
        <authorList>
            <person name="Singh C."/>
            <person name="Tripathi A.K."/>
        </authorList>
    </citation>
    <scope>NUCLEOTIDE SEQUENCE [LARGE SCALE GENOMIC DNA]</scope>
    <source>
        <strain evidence="3 6">MTCC4036</strain>
        <strain evidence="4 8">MTCC4038</strain>
        <strain evidence="5 7">MTCC4039</strain>
        <plasmid evidence="6 7">p1</plasmid>
    </source>
</reference>
<accession>A0A0P0FBT8</accession>
<dbReference type="PANTHER" id="PTHR36931:SF1">
    <property type="entry name" value="UPF0153 PROTEIN YEIW"/>
    <property type="match status" value="1"/>
</dbReference>
<dbReference type="KEGG" id="abf:AMK58_19660"/>
<dbReference type="RefSeq" id="WP_014198290.1">
    <property type="nucleotide sequence ID" value="NZ_CP012915.1"/>
</dbReference>
<dbReference type="AlphaFoldDB" id="A0A0P0FBT8"/>
<dbReference type="Proteomes" id="UP000298693">
    <property type="component" value="Plasmid p1"/>
</dbReference>
<evidence type="ECO:0000313" key="8">
    <source>
        <dbReference type="Proteomes" id="UP000298774"/>
    </source>
</evidence>
<dbReference type="EMBL" id="CP032331">
    <property type="protein sequence ID" value="QCO04752.1"/>
    <property type="molecule type" value="Genomic_DNA"/>
</dbReference>
<dbReference type="Proteomes" id="UP000298596">
    <property type="component" value="Plasmid p1"/>
</dbReference>
<evidence type="ECO:0000313" key="10">
    <source>
        <dbReference type="Proteomes" id="UP001277471"/>
    </source>
</evidence>
<gene>
    <name evidence="3" type="ORF">D3867_23050</name>
    <name evidence="4" type="ORF">D3868_17645</name>
    <name evidence="5" type="ORF">D3869_21310</name>
    <name evidence="1" type="ORF">DS837_12945</name>
    <name evidence="2" type="ORF">SIM66_13315</name>
</gene>
<proteinExistence type="predicted"/>
<evidence type="ECO:0000313" key="5">
    <source>
        <dbReference type="EMBL" id="QCO17733.1"/>
    </source>
</evidence>
<name>A0A0P0FBT8_AZOBR</name>
<evidence type="ECO:0000313" key="4">
    <source>
        <dbReference type="EMBL" id="QCO10877.1"/>
    </source>
</evidence>
<keyword evidence="10" id="KW-1185">Reference proteome</keyword>
<dbReference type="EMBL" id="CP032346">
    <property type="protein sequence ID" value="QCO17733.1"/>
    <property type="molecule type" value="Genomic_DNA"/>
</dbReference>
<sequence length="127" mass="14263">MADRNCGECTLCCKLMGVPELKKPSAKWCVSCDQGKGCTVYEERPQSCRNFQCFWLMDENFPDEFRPDRIHALAAFNDVKDSCVLHVDPAKPRAMSSPKVNALIDALLKSYAKVFVLSGKESALIQR</sequence>
<evidence type="ECO:0000313" key="7">
    <source>
        <dbReference type="Proteomes" id="UP000298693"/>
    </source>
</evidence>
<dbReference type="EMBL" id="QOKV01000007">
    <property type="protein sequence ID" value="KAA0685406.1"/>
    <property type="molecule type" value="Genomic_DNA"/>
</dbReference>
<dbReference type="Proteomes" id="UP000298774">
    <property type="component" value="Plasmid p1"/>
</dbReference>
<dbReference type="InterPro" id="IPR052572">
    <property type="entry name" value="UPF0153_domain"/>
</dbReference>
<evidence type="ECO:0000313" key="9">
    <source>
        <dbReference type="Proteomes" id="UP000476837"/>
    </source>
</evidence>
<geneLocation type="plasmid" evidence="4 8">
    <name>p1</name>
</geneLocation>
<reference evidence="1 9" key="1">
    <citation type="submission" date="2018-07" db="EMBL/GenBank/DDBJ databases">
        <title>Genome sequence of Roseomonas fauriae ATCC 49958.</title>
        <authorList>
            <person name="Sant'Anna F.H."/>
            <person name="Baldani J.I."/>
            <person name="Zilli J.E."/>
            <person name="Reis V.M."/>
            <person name="Hartmann A."/>
            <person name="Cruz L."/>
            <person name="de Souza E.M."/>
            <person name="de Oliveira Pedrosa F."/>
            <person name="Passaglia L.M.P."/>
        </authorList>
    </citation>
    <scope>NUCLEOTIDE SEQUENCE [LARGE SCALE GENOMIC DNA]</scope>
    <source>
        <strain evidence="1 9">ATCC 49958</strain>
    </source>
</reference>
<dbReference type="EMBL" id="JAWXYC010000003">
    <property type="protein sequence ID" value="MDX5952165.1"/>
    <property type="molecule type" value="Genomic_DNA"/>
</dbReference>
<keyword evidence="4" id="KW-0614">Plasmid</keyword>
<dbReference type="Proteomes" id="UP001277471">
    <property type="component" value="Unassembled WGS sequence"/>
</dbReference>
<evidence type="ECO:0008006" key="11">
    <source>
        <dbReference type="Google" id="ProtNLM"/>
    </source>
</evidence>
<reference evidence="2 10" key="3">
    <citation type="submission" date="2023-11" db="EMBL/GenBank/DDBJ databases">
        <title>MicrobeMod: A computational toolkit for identifying prokaryotic methylation and restriction-modification with nanopore sequencing.</title>
        <authorList>
            <person name="Crits-Christoph A."/>
            <person name="Kang S.C."/>
            <person name="Lee H."/>
            <person name="Ostrov N."/>
        </authorList>
    </citation>
    <scope>NUCLEOTIDE SEQUENCE [LARGE SCALE GENOMIC DNA]</scope>
    <source>
        <strain evidence="2 10">ATCC 29145</strain>
    </source>
</reference>
<evidence type="ECO:0000313" key="2">
    <source>
        <dbReference type="EMBL" id="MDX5952165.1"/>
    </source>
</evidence>
<evidence type="ECO:0000313" key="1">
    <source>
        <dbReference type="EMBL" id="KAA0685406.1"/>
    </source>
</evidence>
<dbReference type="Proteomes" id="UP000476837">
    <property type="component" value="Unassembled WGS sequence"/>
</dbReference>
<organism evidence="4 8">
    <name type="scientific">Azospirillum brasilense</name>
    <dbReference type="NCBI Taxonomy" id="192"/>
    <lineage>
        <taxon>Bacteria</taxon>
        <taxon>Pseudomonadati</taxon>
        <taxon>Pseudomonadota</taxon>
        <taxon>Alphaproteobacteria</taxon>
        <taxon>Rhodospirillales</taxon>
        <taxon>Azospirillaceae</taxon>
        <taxon>Azospirillum</taxon>
    </lineage>
</organism>
<dbReference type="EMBL" id="CP032340">
    <property type="protein sequence ID" value="QCO10877.1"/>
    <property type="molecule type" value="Genomic_DNA"/>
</dbReference>
<evidence type="ECO:0000313" key="3">
    <source>
        <dbReference type="EMBL" id="QCO04752.1"/>
    </source>
</evidence>
<protein>
    <recommendedName>
        <fullName evidence="11">Zinc/iron-chelating domain-containing protein</fullName>
    </recommendedName>
</protein>